<dbReference type="EMBL" id="JAUSQM010000001">
    <property type="protein sequence ID" value="MDP9824026.1"/>
    <property type="molecule type" value="Genomic_DNA"/>
</dbReference>
<evidence type="ECO:0000256" key="4">
    <source>
        <dbReference type="ARBA" id="ARBA00022989"/>
    </source>
</evidence>
<feature type="transmembrane region" description="Helical" evidence="6">
    <location>
        <begin position="115"/>
        <end position="142"/>
    </location>
</feature>
<evidence type="ECO:0000256" key="5">
    <source>
        <dbReference type="ARBA" id="ARBA00023136"/>
    </source>
</evidence>
<feature type="transmembrane region" description="Helical" evidence="6">
    <location>
        <begin position="197"/>
        <end position="218"/>
    </location>
</feature>
<keyword evidence="3 6" id="KW-0812">Transmembrane</keyword>
<keyword evidence="4 6" id="KW-1133">Transmembrane helix</keyword>
<feature type="transmembrane region" description="Helical" evidence="6">
    <location>
        <begin position="154"/>
        <end position="176"/>
    </location>
</feature>
<evidence type="ECO:0000256" key="3">
    <source>
        <dbReference type="ARBA" id="ARBA00022692"/>
    </source>
</evidence>
<accession>A0ABT9NUQ2</accession>
<dbReference type="PANTHER" id="PTHR31272">
    <property type="entry name" value="CYTOCHROME C-TYPE BIOGENESIS PROTEIN HI_1454-RELATED"/>
    <property type="match status" value="1"/>
</dbReference>
<evidence type="ECO:0000256" key="1">
    <source>
        <dbReference type="ARBA" id="ARBA00004141"/>
    </source>
</evidence>
<keyword evidence="9" id="KW-1185">Reference proteome</keyword>
<reference evidence="8 9" key="1">
    <citation type="submission" date="2023-07" db="EMBL/GenBank/DDBJ databases">
        <title>Sequencing the genomes of 1000 actinobacteria strains.</title>
        <authorList>
            <person name="Klenk H.-P."/>
        </authorList>
    </citation>
    <scope>NUCLEOTIDE SEQUENCE [LARGE SCALE GENOMIC DNA]</scope>
    <source>
        <strain evidence="8 9">GD13</strain>
    </source>
</reference>
<evidence type="ECO:0000313" key="8">
    <source>
        <dbReference type="EMBL" id="MDP9824026.1"/>
    </source>
</evidence>
<dbReference type="Proteomes" id="UP001240447">
    <property type="component" value="Unassembled WGS sequence"/>
</dbReference>
<dbReference type="Pfam" id="PF02683">
    <property type="entry name" value="DsbD_TM"/>
    <property type="match status" value="1"/>
</dbReference>
<evidence type="ECO:0000256" key="6">
    <source>
        <dbReference type="SAM" id="Phobius"/>
    </source>
</evidence>
<gene>
    <name evidence="8" type="ORF">J2S59_003835</name>
</gene>
<name>A0ABT9NUQ2_9ACTN</name>
<dbReference type="RefSeq" id="WP_306825405.1">
    <property type="nucleotide sequence ID" value="NZ_JAUSQM010000001.1"/>
</dbReference>
<dbReference type="InterPro" id="IPR051790">
    <property type="entry name" value="Cytochrome_c-biogenesis_DsbD"/>
</dbReference>
<comment type="caution">
    <text evidence="8">The sequence shown here is derived from an EMBL/GenBank/DDBJ whole genome shotgun (WGS) entry which is preliminary data.</text>
</comment>
<protein>
    <submittedName>
        <fullName evidence="8">Cytochrome c biogenesis protein CcdA</fullName>
    </submittedName>
</protein>
<proteinExistence type="inferred from homology"/>
<feature type="transmembrane region" description="Helical" evidence="6">
    <location>
        <begin position="76"/>
        <end position="94"/>
    </location>
</feature>
<sequence length="295" mass="30910">MSDVGLLAAVAAGVLALLSPCSALLLPSFFAYAFTTRRALVVRTLVFYLGLLLTLVPLGTGAAAASSLFYGHRGTLIAVAGWTIIGLGVLQLAGKGFALPFSSRLQAWSNRRQGAGWVSTLVLGAVYGLAGFCSGPVLGAILTVAAVQDSPWQGGVLLAAYALGMTAPLLVLAAVWDRFDLGRRSWLRGRTLTWGPWRVHTTSVIAGLLFIGIGALFLRYDGTAGLTGALGFDTVDLEYAAQQAVTAWAAAIPGWVLPAVIMLVAGFVAWRRSRPARGVAAEPTREAALERADRT</sequence>
<dbReference type="InterPro" id="IPR003834">
    <property type="entry name" value="Cyt_c_assmbl_TM_dom"/>
</dbReference>
<evidence type="ECO:0000259" key="7">
    <source>
        <dbReference type="Pfam" id="PF02683"/>
    </source>
</evidence>
<comment type="similarity">
    <text evidence="2">Belongs to the DsbD family.</text>
</comment>
<dbReference type="PANTHER" id="PTHR31272:SF4">
    <property type="entry name" value="CYTOCHROME C-TYPE BIOGENESIS PROTEIN HI_1454-RELATED"/>
    <property type="match status" value="1"/>
</dbReference>
<organism evidence="8 9">
    <name type="scientific">Nocardioides massiliensis</name>
    <dbReference type="NCBI Taxonomy" id="1325935"/>
    <lineage>
        <taxon>Bacteria</taxon>
        <taxon>Bacillati</taxon>
        <taxon>Actinomycetota</taxon>
        <taxon>Actinomycetes</taxon>
        <taxon>Propionibacteriales</taxon>
        <taxon>Nocardioidaceae</taxon>
        <taxon>Nocardioides</taxon>
    </lineage>
</organism>
<feature type="transmembrane region" description="Helical" evidence="6">
    <location>
        <begin position="247"/>
        <end position="270"/>
    </location>
</feature>
<comment type="subcellular location">
    <subcellularLocation>
        <location evidence="1">Membrane</location>
        <topology evidence="1">Multi-pass membrane protein</topology>
    </subcellularLocation>
</comment>
<evidence type="ECO:0000256" key="2">
    <source>
        <dbReference type="ARBA" id="ARBA00006143"/>
    </source>
</evidence>
<feature type="transmembrane region" description="Helical" evidence="6">
    <location>
        <begin position="6"/>
        <end position="33"/>
    </location>
</feature>
<feature type="transmembrane region" description="Helical" evidence="6">
    <location>
        <begin position="45"/>
        <end position="70"/>
    </location>
</feature>
<feature type="domain" description="Cytochrome C biogenesis protein transmembrane" evidence="7">
    <location>
        <begin position="7"/>
        <end position="178"/>
    </location>
</feature>
<keyword evidence="5 6" id="KW-0472">Membrane</keyword>
<evidence type="ECO:0000313" key="9">
    <source>
        <dbReference type="Proteomes" id="UP001240447"/>
    </source>
</evidence>